<dbReference type="CDD" id="cd07247">
    <property type="entry name" value="SgaA_N_like"/>
    <property type="match status" value="1"/>
</dbReference>
<feature type="domain" description="VOC" evidence="1">
    <location>
        <begin position="6"/>
        <end position="129"/>
    </location>
</feature>
<comment type="caution">
    <text evidence="2">The sequence shown here is derived from an EMBL/GenBank/DDBJ whole genome shotgun (WGS) entry which is preliminary data.</text>
</comment>
<accession>A0ABR7QT78</accession>
<dbReference type="PANTHER" id="PTHR33993">
    <property type="entry name" value="GLYOXALASE-RELATED"/>
    <property type="match status" value="1"/>
</dbReference>
<dbReference type="InterPro" id="IPR052164">
    <property type="entry name" value="Anthracycline_SecMetBiosynth"/>
</dbReference>
<keyword evidence="3" id="KW-1185">Reference proteome</keyword>
<protein>
    <submittedName>
        <fullName evidence="2">VOC family protein</fullName>
    </submittedName>
</protein>
<dbReference type="InterPro" id="IPR053863">
    <property type="entry name" value="Glyoxy/Ble-like_N"/>
</dbReference>
<dbReference type="Gene3D" id="3.10.180.10">
    <property type="entry name" value="2,3-Dihydroxybiphenyl 1,2-Dioxygenase, domain 1"/>
    <property type="match status" value="1"/>
</dbReference>
<proteinExistence type="predicted"/>
<evidence type="ECO:0000313" key="3">
    <source>
        <dbReference type="Proteomes" id="UP000618952"/>
    </source>
</evidence>
<dbReference type="PANTHER" id="PTHR33993:SF2">
    <property type="entry name" value="VOC DOMAIN-CONTAINING PROTEIN"/>
    <property type="match status" value="1"/>
</dbReference>
<dbReference type="Pfam" id="PF22677">
    <property type="entry name" value="Ble-like_N"/>
    <property type="match status" value="1"/>
</dbReference>
<evidence type="ECO:0000259" key="1">
    <source>
        <dbReference type="PROSITE" id="PS51819"/>
    </source>
</evidence>
<reference evidence="2 3" key="1">
    <citation type="submission" date="2020-08" db="EMBL/GenBank/DDBJ databases">
        <title>Arenibacter gaetbuli sp. nov., isolated from a sand dune.</title>
        <authorList>
            <person name="Park S."/>
            <person name="Yoon J.-H."/>
        </authorList>
    </citation>
    <scope>NUCLEOTIDE SEQUENCE [LARGE SCALE GENOMIC DNA]</scope>
    <source>
        <strain evidence="2 3">BSSL-BM3</strain>
    </source>
</reference>
<dbReference type="InterPro" id="IPR037523">
    <property type="entry name" value="VOC_core"/>
</dbReference>
<sequence>MKNGNPVVWFEIYVDDLNRAKKFYETVFQLELSELPMPDTADASMKMLFFPSNMEAINSASGALVKMEGFKAGNNSTIVYFMSEDCSKEESRIAAAGGSVSKPKTSLGDYGFMVLATDTEGNMIGVHSMK</sequence>
<dbReference type="PROSITE" id="PS51819">
    <property type="entry name" value="VOC"/>
    <property type="match status" value="1"/>
</dbReference>
<gene>
    <name evidence="2" type="ORF">H4O18_20585</name>
</gene>
<evidence type="ECO:0000313" key="2">
    <source>
        <dbReference type="EMBL" id="MBC8770405.1"/>
    </source>
</evidence>
<dbReference type="InterPro" id="IPR029068">
    <property type="entry name" value="Glyas_Bleomycin-R_OHBP_Dase"/>
</dbReference>
<name>A0ABR7QT78_9FLAO</name>
<dbReference type="EMBL" id="JACLHY010000034">
    <property type="protein sequence ID" value="MBC8770405.1"/>
    <property type="molecule type" value="Genomic_DNA"/>
</dbReference>
<organism evidence="2 3">
    <name type="scientific">Arenibacter arenosicollis</name>
    <dbReference type="NCBI Taxonomy" id="2762274"/>
    <lineage>
        <taxon>Bacteria</taxon>
        <taxon>Pseudomonadati</taxon>
        <taxon>Bacteroidota</taxon>
        <taxon>Flavobacteriia</taxon>
        <taxon>Flavobacteriales</taxon>
        <taxon>Flavobacteriaceae</taxon>
        <taxon>Arenibacter</taxon>
    </lineage>
</organism>
<dbReference type="SUPFAM" id="SSF54593">
    <property type="entry name" value="Glyoxalase/Bleomycin resistance protein/Dihydroxybiphenyl dioxygenase"/>
    <property type="match status" value="1"/>
</dbReference>
<dbReference type="RefSeq" id="WP_187588190.1">
    <property type="nucleotide sequence ID" value="NZ_JACLHY010000034.1"/>
</dbReference>
<dbReference type="Proteomes" id="UP000618952">
    <property type="component" value="Unassembled WGS sequence"/>
</dbReference>